<comment type="caution">
    <text evidence="1">The sequence shown here is derived from an EMBL/GenBank/DDBJ whole genome shotgun (WGS) entry which is preliminary data.</text>
</comment>
<proteinExistence type="predicted"/>
<protein>
    <submittedName>
        <fullName evidence="1">Uncharacterized protein</fullName>
    </submittedName>
</protein>
<dbReference type="Proteomes" id="UP000248745">
    <property type="component" value="Unassembled WGS sequence"/>
</dbReference>
<evidence type="ECO:0000313" key="1">
    <source>
        <dbReference type="EMBL" id="PZF71850.1"/>
    </source>
</evidence>
<accession>A0A2W2AHY1</accession>
<dbReference type="EMBL" id="QKTW01000022">
    <property type="protein sequence ID" value="PZF71850.1"/>
    <property type="molecule type" value="Genomic_DNA"/>
</dbReference>
<reference evidence="1 2" key="1">
    <citation type="submission" date="2018-06" db="EMBL/GenBank/DDBJ databases">
        <title>Mucibacter soli gen. nov., sp. nov., a new member of the family Chitinophagaceae producing mucin.</title>
        <authorList>
            <person name="Kim M.-K."/>
            <person name="Park S."/>
            <person name="Kim T.-S."/>
            <person name="Joung Y."/>
            <person name="Han J.-H."/>
            <person name="Kim S.B."/>
        </authorList>
    </citation>
    <scope>NUCLEOTIDE SEQUENCE [LARGE SCALE GENOMIC DNA]</scope>
    <source>
        <strain evidence="1 2">R1-15</strain>
    </source>
</reference>
<dbReference type="AlphaFoldDB" id="A0A2W2AHY1"/>
<keyword evidence="2" id="KW-1185">Reference proteome</keyword>
<dbReference type="OrthoDB" id="872472at2"/>
<gene>
    <name evidence="1" type="ORF">DN068_17495</name>
</gene>
<organism evidence="1 2">
    <name type="scientific">Taibaiella soli</name>
    <dbReference type="NCBI Taxonomy" id="1649169"/>
    <lineage>
        <taxon>Bacteria</taxon>
        <taxon>Pseudomonadati</taxon>
        <taxon>Bacteroidota</taxon>
        <taxon>Chitinophagia</taxon>
        <taxon>Chitinophagales</taxon>
        <taxon>Chitinophagaceae</taxon>
        <taxon>Taibaiella</taxon>
    </lineage>
</organism>
<dbReference type="RefSeq" id="WP_111000221.1">
    <property type="nucleotide sequence ID" value="NZ_QKTW01000022.1"/>
</dbReference>
<name>A0A2W2AHY1_9BACT</name>
<evidence type="ECO:0000313" key="2">
    <source>
        <dbReference type="Proteomes" id="UP000248745"/>
    </source>
</evidence>
<sequence length="133" mass="15307">MPEPKEETPIDEELQKRIKAGRDVSQYTFNGRSFGKGPLVRAVVAQYVLDHQEITYEELKEVFPDDLLKRFGIFQDQKTAKEIAPKGNRYFTKPDQIINVKDKEVVVCSQFTLENLQPFLKVARGLGYDIVES</sequence>